<dbReference type="InterPro" id="IPR041033">
    <property type="entry name" value="SpaA_PFL_dom_1"/>
</dbReference>
<dbReference type="GO" id="GO:0005975">
    <property type="term" value="P:carbohydrate metabolic process"/>
    <property type="evidence" value="ECO:0007669"/>
    <property type="project" value="UniProtKB-ARBA"/>
</dbReference>
<evidence type="ECO:0000313" key="5">
    <source>
        <dbReference type="Proteomes" id="UP000469292"/>
    </source>
</evidence>
<gene>
    <name evidence="4" type="ORF">F6S87_07250</name>
</gene>
<dbReference type="EMBL" id="VYSG01000003">
    <property type="protein sequence ID" value="NEG70391.1"/>
    <property type="molecule type" value="Genomic_DNA"/>
</dbReference>
<dbReference type="RefSeq" id="WP_163227984.1">
    <property type="nucleotide sequence ID" value="NZ_VYSG01000003.1"/>
</dbReference>
<keyword evidence="2" id="KW-0732">Signal</keyword>
<sequence length="1487" mass="155337">MLVVLAVIVAVGMPTLAASGAGAQLGPDTIAEAAVDTDLGQMTESLVEKGQAYADIVGVDEQTGNPDSPDDPDITDGDPDDTNGSDGTDSQDGSVSSDPYDLGQYITSVTLTTSDGRDLLDPDNPVESFSGAVLTLAYQVSADIVTSEHNTFTYQLPDVIELSEAIENEQLVSSGTGITVGYYSVTTDGLVTIVYTYDAYTDHSAAGAVISGAFSVEFEVDETTVSKLNGVEIGSATLETYIKPATDVSVRKTATSVDKDAGTVSYTVKLTSQNGSGGDIDIADIMSDNLQLASEVVIVKTGVDDSSGESFTTTSTQDTMPTTLGELAAGESYEITYTAALAGGVENAATVETVGNTVTVTYPDGGNGTETATDGTTTTLDYRNATVSKTATTTTDADGNAVNVWTITLTGDVAGYLVTDVLAGSALTSAALADGSAIVLAGADGAVIDDTIASLDGYVLPGDLETGTYTITYVTPANTGVGSATTNTVTITPSDAPDYPITTTATAQDGVGVGVTKEAGGATASEDGSTLEIMWTVTIDTTDGALPAGWTLTDSTDYDRHQHGGSAFTKAQFTAFLEALEAALEVDGVESSYSYQVATANYRSYTDIADMDEDDLVDWFEITFDESLPQGVTITLAYATTANAPAVTTTFRNTVQVGANGVTVGSATAEQPVTVTAPAVSKVDLASSYSTSDTTHEYADGLTLSWGIVVSIPSEYPEDGGAITVDEQLPEALRDRLVSIAFMDRYNESGAVNFTVNDGTALASETITFGDGTVTLTTNDDGTLTFVISGELAAQYRNGTLLIAIVCDVPEADGSAEGLESGDDSSGNGATGTTVADGIATATSYENSVTLTSGEGGSSASQTQTVTVPESTTSTRDVLSKSFTGNSTALANNLLPYEVIVNPDAEMLVEGTHVLYFEDVLSYYAFGSNGIKVLNIALVPGSLAVYELNENGDVIRELDSTEYAYTYRQVDPEHTWELTQNIIGIELPDNMALKVVYQYVVTVLSGSGITTLNDRRVSNSVSISGVAETTGESVGATVKQTSAASTHIEGVNAYKVNADDYSIMVADTTFELYRWGVNDAGAEDWIYVGTMTTNESGYMLIAEDAEAGSVVGLATGVAYRLVETESASGYRKSSSPYDFYVYSSVDNATAPTASADYDPTGLILGSAINLENTSTNARIRLEKLWVACELDDDGACVTDIDGTPVKVEVVPSSGSVDVEVTRTKQVFNVTDLEYVSYAVSTDNYYSRGYAVSTVDSGTTVAGSTMTISFSRTTYNPSWNSAYQYFIAVNDGNGYQTVAEGAFDASANGLVTMEATIDLTADTEVLVYTPDGSWSAGELAVTVDSPDVGGQTVEPDESFSQTITIDAAHGWTTLLETLPLLEVDEDAGTTTYYTYTFAEIDESALVRYVDNENVVGGTVQIINYWNDSPDTPDTPDSAAFTLPFAGGNGGDLWLRSLALAGIGFTVLLLERYVHGEPAGRHAAGRVRA</sequence>
<accession>A0A6I5N9B4</accession>
<protein>
    <recommendedName>
        <fullName evidence="3">SpaA-like prealbumin fold domain-containing protein</fullName>
    </recommendedName>
</protein>
<feature type="compositionally biased region" description="Polar residues" evidence="1">
    <location>
        <begin position="824"/>
        <end position="833"/>
    </location>
</feature>
<feature type="region of interest" description="Disordered" evidence="1">
    <location>
        <begin position="850"/>
        <end position="873"/>
    </location>
</feature>
<proteinExistence type="predicted"/>
<feature type="compositionally biased region" description="Polar residues" evidence="1">
    <location>
        <begin position="84"/>
        <end position="97"/>
    </location>
</feature>
<feature type="region of interest" description="Disordered" evidence="1">
    <location>
        <begin position="59"/>
        <end position="101"/>
    </location>
</feature>
<evidence type="ECO:0000256" key="2">
    <source>
        <dbReference type="SAM" id="SignalP"/>
    </source>
</evidence>
<comment type="caution">
    <text evidence="4">The sequence shown here is derived from an EMBL/GenBank/DDBJ whole genome shotgun (WGS) entry which is preliminary data.</text>
</comment>
<dbReference type="InterPro" id="IPR008966">
    <property type="entry name" value="Adhesion_dom_sf"/>
</dbReference>
<dbReference type="Gene3D" id="2.60.40.10">
    <property type="entry name" value="Immunoglobulins"/>
    <property type="match status" value="1"/>
</dbReference>
<dbReference type="Proteomes" id="UP000469292">
    <property type="component" value="Unassembled WGS sequence"/>
</dbReference>
<dbReference type="Pfam" id="PF17802">
    <property type="entry name" value="SpaA"/>
    <property type="match status" value="1"/>
</dbReference>
<organism evidence="4 5">
    <name type="scientific">Bifidobacterium choloepi</name>
    <dbReference type="NCBI Taxonomy" id="2614131"/>
    <lineage>
        <taxon>Bacteria</taxon>
        <taxon>Bacillati</taxon>
        <taxon>Actinomycetota</taxon>
        <taxon>Actinomycetes</taxon>
        <taxon>Bifidobacteriales</taxon>
        <taxon>Bifidobacteriaceae</taxon>
        <taxon>Bifidobacterium</taxon>
    </lineage>
</organism>
<reference evidence="4 5" key="1">
    <citation type="submission" date="2019-09" db="EMBL/GenBank/DDBJ databases">
        <title>Phylogenetic characterization of a novel taxon of the genus Bifidobacterium: Bifidobacterium choloepi sp. nov.</title>
        <authorList>
            <person name="Modesto M."/>
            <person name="Satti M."/>
        </authorList>
    </citation>
    <scope>NUCLEOTIDE SEQUENCE [LARGE SCALE GENOMIC DNA]</scope>
    <source>
        <strain evidence="4 5">BRDM6</strain>
    </source>
</reference>
<evidence type="ECO:0000313" key="4">
    <source>
        <dbReference type="EMBL" id="NEG70391.1"/>
    </source>
</evidence>
<name>A0A6I5N9B4_9BIFI</name>
<feature type="domain" description="SpaA-like prealbumin fold" evidence="3">
    <location>
        <begin position="1064"/>
        <end position="1142"/>
    </location>
</feature>
<keyword evidence="5" id="KW-1185">Reference proteome</keyword>
<dbReference type="InterPro" id="IPR013783">
    <property type="entry name" value="Ig-like_fold"/>
</dbReference>
<dbReference type="SUPFAM" id="SSF49401">
    <property type="entry name" value="Bacterial adhesins"/>
    <property type="match status" value="1"/>
</dbReference>
<feature type="compositionally biased region" description="Acidic residues" evidence="1">
    <location>
        <begin position="68"/>
        <end position="83"/>
    </location>
</feature>
<feature type="signal peptide" evidence="2">
    <location>
        <begin position="1"/>
        <end position="17"/>
    </location>
</feature>
<evidence type="ECO:0000259" key="3">
    <source>
        <dbReference type="Pfam" id="PF17802"/>
    </source>
</evidence>
<feature type="region of interest" description="Disordered" evidence="1">
    <location>
        <begin position="814"/>
        <end position="833"/>
    </location>
</feature>
<feature type="chain" id="PRO_5038765825" description="SpaA-like prealbumin fold domain-containing protein" evidence="2">
    <location>
        <begin position="18"/>
        <end position="1487"/>
    </location>
</feature>
<evidence type="ECO:0000256" key="1">
    <source>
        <dbReference type="SAM" id="MobiDB-lite"/>
    </source>
</evidence>